<proteinExistence type="predicted"/>
<keyword evidence="2" id="KW-1185">Reference proteome</keyword>
<accession>A0A5M3VS97</accession>
<evidence type="ECO:0000313" key="1">
    <source>
        <dbReference type="EMBL" id="GER99525.1"/>
    </source>
</evidence>
<organism evidence="1 2">
    <name type="scientific">Acrocarpospora corrugata</name>
    <dbReference type="NCBI Taxonomy" id="35763"/>
    <lineage>
        <taxon>Bacteria</taxon>
        <taxon>Bacillati</taxon>
        <taxon>Actinomycetota</taxon>
        <taxon>Actinomycetes</taxon>
        <taxon>Streptosporangiales</taxon>
        <taxon>Streptosporangiaceae</taxon>
        <taxon>Acrocarpospora</taxon>
    </lineage>
</organism>
<evidence type="ECO:0008006" key="3">
    <source>
        <dbReference type="Google" id="ProtNLM"/>
    </source>
</evidence>
<name>A0A5M3VS97_9ACTN</name>
<dbReference type="EMBL" id="BLAD01000040">
    <property type="protein sequence ID" value="GER99525.1"/>
    <property type="molecule type" value="Genomic_DNA"/>
</dbReference>
<dbReference type="AlphaFoldDB" id="A0A5M3VS97"/>
<protein>
    <recommendedName>
        <fullName evidence="3">Thioredoxin domain-containing protein</fullName>
    </recommendedName>
</protein>
<comment type="caution">
    <text evidence="1">The sequence shown here is derived from an EMBL/GenBank/DDBJ whole genome shotgun (WGS) entry which is preliminary data.</text>
</comment>
<dbReference type="Proteomes" id="UP000334990">
    <property type="component" value="Unassembled WGS sequence"/>
</dbReference>
<reference evidence="1 2" key="1">
    <citation type="submission" date="2019-10" db="EMBL/GenBank/DDBJ databases">
        <title>Whole genome shotgun sequence of Acrocarpospora corrugata NBRC 13972.</title>
        <authorList>
            <person name="Ichikawa N."/>
            <person name="Kimura A."/>
            <person name="Kitahashi Y."/>
            <person name="Komaki H."/>
            <person name="Oguchi A."/>
        </authorList>
    </citation>
    <scope>NUCLEOTIDE SEQUENCE [LARGE SCALE GENOMIC DNA]</scope>
    <source>
        <strain evidence="1 2">NBRC 13972</strain>
    </source>
</reference>
<evidence type="ECO:0000313" key="2">
    <source>
        <dbReference type="Proteomes" id="UP000334990"/>
    </source>
</evidence>
<gene>
    <name evidence="1" type="ORF">Acor_15890</name>
</gene>
<sequence length="168" mass="17606">MQNVINSLAVFAFLGVVVALFAISALLRTVRELQQAALAVPVPGASAVRRVTRFASGDERPTFVLVVTDQCPSCEQRAARLAAIAPGLPAGHLSMLSAGPDPLRWIEGAGHIQAVVDAELLGSVAVGATPSLVKYAPDGTEEWRRVVGSDQDLDRLLGADVPESSNAR</sequence>